<protein>
    <submittedName>
        <fullName evidence="7">NlpC/P60 family protein</fullName>
    </submittedName>
</protein>
<keyword evidence="3" id="KW-0732">Signal</keyword>
<dbReference type="Pfam" id="PF00877">
    <property type="entry name" value="NLPC_P60"/>
    <property type="match status" value="1"/>
</dbReference>
<evidence type="ECO:0000313" key="7">
    <source>
        <dbReference type="EMBL" id="MCW3162380.1"/>
    </source>
</evidence>
<name>A0ABT3HRH8_9FLAO</name>
<evidence type="ECO:0000256" key="4">
    <source>
        <dbReference type="ARBA" id="ARBA00022801"/>
    </source>
</evidence>
<dbReference type="PROSITE" id="PS51935">
    <property type="entry name" value="NLPC_P60"/>
    <property type="match status" value="1"/>
</dbReference>
<evidence type="ECO:0000313" key="8">
    <source>
        <dbReference type="Proteomes" id="UP001163719"/>
    </source>
</evidence>
<keyword evidence="5" id="KW-0788">Thiol protease</keyword>
<dbReference type="SUPFAM" id="SSF54001">
    <property type="entry name" value="Cysteine proteinases"/>
    <property type="match status" value="1"/>
</dbReference>
<keyword evidence="4" id="KW-0378">Hydrolase</keyword>
<evidence type="ECO:0000256" key="1">
    <source>
        <dbReference type="ARBA" id="ARBA00007074"/>
    </source>
</evidence>
<keyword evidence="2" id="KW-0645">Protease</keyword>
<dbReference type="InterPro" id="IPR038765">
    <property type="entry name" value="Papain-like_cys_pep_sf"/>
</dbReference>
<comment type="caution">
    <text evidence="7">The sequence shown here is derived from an EMBL/GenBank/DDBJ whole genome shotgun (WGS) entry which is preliminary data.</text>
</comment>
<dbReference type="Proteomes" id="UP001163719">
    <property type="component" value="Unassembled WGS sequence"/>
</dbReference>
<organism evidence="7 8">
    <name type="scientific">Chryseobacterium oryctis</name>
    <dbReference type="NCBI Taxonomy" id="2952618"/>
    <lineage>
        <taxon>Bacteria</taxon>
        <taxon>Pseudomonadati</taxon>
        <taxon>Bacteroidota</taxon>
        <taxon>Flavobacteriia</taxon>
        <taxon>Flavobacteriales</taxon>
        <taxon>Weeksellaceae</taxon>
        <taxon>Chryseobacterium group</taxon>
        <taxon>Chryseobacterium</taxon>
    </lineage>
</organism>
<dbReference type="PANTHER" id="PTHR47360">
    <property type="entry name" value="MUREIN DD-ENDOPEPTIDASE MEPS/MUREIN LD-CARBOXYPEPTIDASE"/>
    <property type="match status" value="1"/>
</dbReference>
<evidence type="ECO:0000259" key="6">
    <source>
        <dbReference type="PROSITE" id="PS51935"/>
    </source>
</evidence>
<dbReference type="InterPro" id="IPR000064">
    <property type="entry name" value="NLP_P60_dom"/>
</dbReference>
<sequence length="218" mass="25501">MMKYYICPAYKVWFIPLLYLFTLSCNSKKYITDIPYNYSSDKLNNTQNAQEGMGDGYTVVDDNKEGLSDEDLRIKEKYSIILKVMPKEVQNYKLYSYIDKWLGTPYKSQKLEENVGVDCSYFVQALYSDVFNITFPKTSDGIFRSKSIQLFTGRTFLKEGDILFFRYDKFHPISDVGIYLHNDRILACTANGLNIYNFNDEYFQLRYVAAGRLKPNNN</sequence>
<dbReference type="EMBL" id="JAPDHV010000007">
    <property type="protein sequence ID" value="MCW3162380.1"/>
    <property type="molecule type" value="Genomic_DNA"/>
</dbReference>
<reference evidence="7" key="1">
    <citation type="submission" date="2022-10" db="EMBL/GenBank/DDBJ databases">
        <title>Chryseobacterium babae sp. nov. isolated from the gut of the beetle Oryctes rhinoceros, and Chryseobacterium kimseyorum sp. nov., isolated from a stick insect rearing cage.</title>
        <authorList>
            <person name="Shelomi M."/>
            <person name="Han C.-J."/>
            <person name="Chen W.-M."/>
            <person name="Chen H.-K."/>
            <person name="Liaw S.-J."/>
            <person name="Muhle E."/>
            <person name="Clermont D."/>
        </authorList>
    </citation>
    <scope>NUCLEOTIDE SEQUENCE</scope>
    <source>
        <strain evidence="7">WLa1L2M3</strain>
    </source>
</reference>
<dbReference type="InterPro" id="IPR052062">
    <property type="entry name" value="Murein_DD/LD_carboxypeptidase"/>
</dbReference>
<feature type="domain" description="NlpC/P60" evidence="6">
    <location>
        <begin position="88"/>
        <end position="214"/>
    </location>
</feature>
<dbReference type="Gene3D" id="3.90.1720.10">
    <property type="entry name" value="endopeptidase domain like (from Nostoc punctiforme)"/>
    <property type="match status" value="1"/>
</dbReference>
<dbReference type="RefSeq" id="WP_264744298.1">
    <property type="nucleotide sequence ID" value="NZ_JAPDHV010000007.1"/>
</dbReference>
<proteinExistence type="inferred from homology"/>
<keyword evidence="8" id="KW-1185">Reference proteome</keyword>
<comment type="similarity">
    <text evidence="1">Belongs to the peptidase C40 family.</text>
</comment>
<evidence type="ECO:0000256" key="5">
    <source>
        <dbReference type="ARBA" id="ARBA00022807"/>
    </source>
</evidence>
<gene>
    <name evidence="7" type="ORF">OH806_13995</name>
</gene>
<dbReference type="PROSITE" id="PS51257">
    <property type="entry name" value="PROKAR_LIPOPROTEIN"/>
    <property type="match status" value="1"/>
</dbReference>
<accession>A0ABT3HRH8</accession>
<evidence type="ECO:0000256" key="2">
    <source>
        <dbReference type="ARBA" id="ARBA00022670"/>
    </source>
</evidence>
<dbReference type="PANTHER" id="PTHR47360:SF1">
    <property type="entry name" value="ENDOPEPTIDASE NLPC-RELATED"/>
    <property type="match status" value="1"/>
</dbReference>
<evidence type="ECO:0000256" key="3">
    <source>
        <dbReference type="ARBA" id="ARBA00022729"/>
    </source>
</evidence>